<comment type="caution">
    <text evidence="1">The sequence shown here is derived from an EMBL/GenBank/DDBJ whole genome shotgun (WGS) entry which is preliminary data.</text>
</comment>
<dbReference type="EMBL" id="JAFBMS010000029">
    <property type="protein sequence ID" value="KAG9342287.1"/>
    <property type="molecule type" value="Genomic_DNA"/>
</dbReference>
<evidence type="ECO:0000313" key="2">
    <source>
        <dbReference type="Proteomes" id="UP000824540"/>
    </source>
</evidence>
<gene>
    <name evidence="1" type="ORF">JZ751_016789</name>
</gene>
<name>A0A8T2P0W6_9TELE</name>
<dbReference type="AlphaFoldDB" id="A0A8T2P0W6"/>
<proteinExistence type="predicted"/>
<reference evidence="1" key="1">
    <citation type="thesis" date="2021" institute="BYU ScholarsArchive" country="Provo, UT, USA">
        <title>Applications of and Algorithms for Genome Assembly and Genomic Analyses with an Emphasis on Marine Teleosts.</title>
        <authorList>
            <person name="Pickett B.D."/>
        </authorList>
    </citation>
    <scope>NUCLEOTIDE SEQUENCE</scope>
    <source>
        <strain evidence="1">HI-2016</strain>
    </source>
</reference>
<sequence>MKTLSLPNLPSLTCALQAKHLREVLHTPANHTSPRLHPAPPIHIQACPSPPYAAPTLTCPKAVRDLLMEAASSSLGPLASVLEMRSDPARSHRVRVPWEVTPEIVSVPSTRSVRMRWERELLAETGKLKLQEVTSRHVVEVGLALQRQNTRMFPCSSNSLLVRSSSTTRLESCSAWLIRCTASTSCFIWFCKSSIHCHTVDRSCLLEIFRPLVRPLTSCKRPGSTDGLGSGLTGGTVERLVSRALIFSRASCWSASRAAEATILTVRQSIGTCWLSPGGSKATRIYNHIHLSETSEGEKCFGCSGYLKHVGHDHPLPLNEDCTGAVVFSKSWLCISTVQGTIPMKKTLKSQWYFLSFCGCLLKTEK</sequence>
<organism evidence="1 2">
    <name type="scientific">Albula glossodonta</name>
    <name type="common">roundjaw bonefish</name>
    <dbReference type="NCBI Taxonomy" id="121402"/>
    <lineage>
        <taxon>Eukaryota</taxon>
        <taxon>Metazoa</taxon>
        <taxon>Chordata</taxon>
        <taxon>Craniata</taxon>
        <taxon>Vertebrata</taxon>
        <taxon>Euteleostomi</taxon>
        <taxon>Actinopterygii</taxon>
        <taxon>Neopterygii</taxon>
        <taxon>Teleostei</taxon>
        <taxon>Albuliformes</taxon>
        <taxon>Albulidae</taxon>
        <taxon>Albula</taxon>
    </lineage>
</organism>
<dbReference type="Proteomes" id="UP000824540">
    <property type="component" value="Unassembled WGS sequence"/>
</dbReference>
<protein>
    <submittedName>
        <fullName evidence="1">Uncharacterized protein</fullName>
    </submittedName>
</protein>
<evidence type="ECO:0000313" key="1">
    <source>
        <dbReference type="EMBL" id="KAG9342287.1"/>
    </source>
</evidence>
<keyword evidence="2" id="KW-1185">Reference proteome</keyword>
<accession>A0A8T2P0W6</accession>